<feature type="transmembrane region" description="Helical" evidence="1">
    <location>
        <begin position="214"/>
        <end position="242"/>
    </location>
</feature>
<organism evidence="2 3">
    <name type="scientific">Vibrio japonicus</name>
    <dbReference type="NCBI Taxonomy" id="1824638"/>
    <lineage>
        <taxon>Bacteria</taxon>
        <taxon>Pseudomonadati</taxon>
        <taxon>Pseudomonadota</taxon>
        <taxon>Gammaproteobacteria</taxon>
        <taxon>Vibrionales</taxon>
        <taxon>Vibrionaceae</taxon>
        <taxon>Vibrio</taxon>
    </lineage>
</organism>
<feature type="transmembrane region" description="Helical" evidence="1">
    <location>
        <begin position="74"/>
        <end position="105"/>
    </location>
</feature>
<name>A0ABY5LIL5_9VIBR</name>
<dbReference type="RefSeq" id="WP_257084669.1">
    <property type="nucleotide sequence ID" value="NZ_CP102096.1"/>
</dbReference>
<keyword evidence="1" id="KW-0472">Membrane</keyword>
<dbReference type="Pfam" id="PF05987">
    <property type="entry name" value="DUF898"/>
    <property type="match status" value="1"/>
</dbReference>
<evidence type="ECO:0000313" key="2">
    <source>
        <dbReference type="EMBL" id="UUM30942.1"/>
    </source>
</evidence>
<proteinExistence type="predicted"/>
<feature type="transmembrane region" description="Helical" evidence="1">
    <location>
        <begin position="318"/>
        <end position="337"/>
    </location>
</feature>
<feature type="transmembrane region" description="Helical" evidence="1">
    <location>
        <begin position="168"/>
        <end position="194"/>
    </location>
</feature>
<dbReference type="InterPro" id="IPR010295">
    <property type="entry name" value="DUF898"/>
</dbReference>
<sequence length="390" mass="42361">MDQKQISNPVQFHGKGGEFFGIWIVNVLLSIITLGIYSAWAKVRTKRYFYGNTQIASDNFEYHATPIQILKGRIVAFVLIVIWTIGLSVHPAISSLFILIFYAALPWLIWSNARFDCAMTSYRNVHFSFVGSLGGAYKSLMGRGFVALLAIGAYFALVGFAAQFSQPLVVVLVIGSIFVMAAVQAWVLAGMHGYFINGYRYGDWQFSGDVEVGFFIKLAFKAAGLFLAAVIGLGLIIALLVGGLASFEALTNPYMVMAVIMGAAASYVLLLIVVGLLGAAMFAYMAVQTRNYLFSRVVIAKEAQENRFGLTSSMSTSGYVGLVVTNFLILIFTLGLGRAWVMVRTSHYVAEHTSVEGDMDLLLAADQDSDVKSAIGDEVAQAFDVNLGIG</sequence>
<feature type="transmembrane region" description="Helical" evidence="1">
    <location>
        <begin position="140"/>
        <end position="161"/>
    </location>
</feature>
<reference evidence="2" key="1">
    <citation type="submission" date="2022-07" db="EMBL/GenBank/DDBJ databases">
        <title>Complete genome of Vibrio japonicus strain JCM 31412T and phylogenomic assessment of the Nereis clade of the genus Vibrio.</title>
        <authorList>
            <person name="Shlafstein M.D."/>
            <person name="Emsley S.A."/>
            <person name="Ushijima B."/>
            <person name="Videau P."/>
            <person name="Saw J.H."/>
        </authorList>
    </citation>
    <scope>NUCLEOTIDE SEQUENCE</scope>
    <source>
        <strain evidence="2">JCM 31412</strain>
    </source>
</reference>
<evidence type="ECO:0000313" key="3">
    <source>
        <dbReference type="Proteomes" id="UP001058602"/>
    </source>
</evidence>
<protein>
    <submittedName>
        <fullName evidence="2">YjgN family protein</fullName>
    </submittedName>
</protein>
<feature type="transmembrane region" description="Helical" evidence="1">
    <location>
        <begin position="254"/>
        <end position="287"/>
    </location>
</feature>
<accession>A0ABY5LIL5</accession>
<keyword evidence="1" id="KW-1133">Transmembrane helix</keyword>
<keyword evidence="3" id="KW-1185">Reference proteome</keyword>
<feature type="transmembrane region" description="Helical" evidence="1">
    <location>
        <begin position="20"/>
        <end position="40"/>
    </location>
</feature>
<gene>
    <name evidence="2" type="ORF">NP165_01920</name>
</gene>
<keyword evidence="1" id="KW-0812">Transmembrane</keyword>
<dbReference type="EMBL" id="CP102096">
    <property type="protein sequence ID" value="UUM30942.1"/>
    <property type="molecule type" value="Genomic_DNA"/>
</dbReference>
<evidence type="ECO:0000256" key="1">
    <source>
        <dbReference type="SAM" id="Phobius"/>
    </source>
</evidence>
<dbReference type="Proteomes" id="UP001058602">
    <property type="component" value="Chromosome 1"/>
</dbReference>